<organism evidence="2 3">
    <name type="scientific">Hymenobacter glaciei</name>
    <dbReference type="NCBI Taxonomy" id="877209"/>
    <lineage>
        <taxon>Bacteria</taxon>
        <taxon>Pseudomonadati</taxon>
        <taxon>Bacteroidota</taxon>
        <taxon>Cytophagia</taxon>
        <taxon>Cytophagales</taxon>
        <taxon>Hymenobacteraceae</taxon>
        <taxon>Hymenobacter</taxon>
    </lineage>
</organism>
<keyword evidence="3" id="KW-1185">Reference proteome</keyword>
<dbReference type="Pfam" id="PF08800">
    <property type="entry name" value="BT4734-like_N"/>
    <property type="match status" value="1"/>
</dbReference>
<accession>A0ABP7UHG6</accession>
<gene>
    <name evidence="2" type="ORF">GCM10022409_31740</name>
</gene>
<evidence type="ECO:0000313" key="3">
    <source>
        <dbReference type="Proteomes" id="UP001501469"/>
    </source>
</evidence>
<dbReference type="InterPro" id="IPR014907">
    <property type="entry name" value="BT4734-like_N"/>
</dbReference>
<evidence type="ECO:0000313" key="2">
    <source>
        <dbReference type="EMBL" id="GAA4043401.1"/>
    </source>
</evidence>
<name>A0ABP7UHG6_9BACT</name>
<protein>
    <recommendedName>
        <fullName evidence="1">BT4734-like N-terminal domain-containing protein</fullName>
    </recommendedName>
</protein>
<evidence type="ECO:0000259" key="1">
    <source>
        <dbReference type="Pfam" id="PF08800"/>
    </source>
</evidence>
<comment type="caution">
    <text evidence="2">The sequence shown here is derived from an EMBL/GenBank/DDBJ whole genome shotgun (WGS) entry which is preliminary data.</text>
</comment>
<feature type="domain" description="BT4734-like N-terminal" evidence="1">
    <location>
        <begin position="4"/>
        <end position="121"/>
    </location>
</feature>
<reference evidence="3" key="1">
    <citation type="journal article" date="2019" name="Int. J. Syst. Evol. Microbiol.">
        <title>The Global Catalogue of Microorganisms (GCM) 10K type strain sequencing project: providing services to taxonomists for standard genome sequencing and annotation.</title>
        <authorList>
            <consortium name="The Broad Institute Genomics Platform"/>
            <consortium name="The Broad Institute Genome Sequencing Center for Infectious Disease"/>
            <person name="Wu L."/>
            <person name="Ma J."/>
        </authorList>
    </citation>
    <scope>NUCLEOTIDE SEQUENCE [LARGE SCALE GENOMIC DNA]</scope>
    <source>
        <strain evidence="3">JCM 17225</strain>
    </source>
</reference>
<dbReference type="Proteomes" id="UP001501469">
    <property type="component" value="Unassembled WGS sequence"/>
</dbReference>
<sequence length="144" mass="15738">MKLRLDNFSVGGTFTRRKDAALVTASGLLVLDFDGMSGRVADARAELLADTHLVESLALLFVSPSGDGLKVVVMADPNHDRRENYRRLDQYLTRRYGWGPTLDKNTTDLSRACFISHDPNAWLAPAFAASSSLLTSSVSPHETA</sequence>
<proteinExistence type="predicted"/>
<dbReference type="EMBL" id="BAABDK010000025">
    <property type="protein sequence ID" value="GAA4043401.1"/>
    <property type="molecule type" value="Genomic_DNA"/>
</dbReference>
<dbReference type="RefSeq" id="WP_345056450.1">
    <property type="nucleotide sequence ID" value="NZ_BAABDK010000025.1"/>
</dbReference>